<name>A0A2T0K281_9ACTN</name>
<dbReference type="GO" id="GO:0004180">
    <property type="term" value="F:carboxypeptidase activity"/>
    <property type="evidence" value="ECO:0007669"/>
    <property type="project" value="UniProtKB-KW"/>
</dbReference>
<protein>
    <submittedName>
        <fullName evidence="2">Carboxypeptidase family protein</fullName>
    </submittedName>
</protein>
<keyword evidence="3" id="KW-1185">Reference proteome</keyword>
<organism evidence="2 3">
    <name type="scientific">Actinoplanes italicus</name>
    <dbReference type="NCBI Taxonomy" id="113567"/>
    <lineage>
        <taxon>Bacteria</taxon>
        <taxon>Bacillati</taxon>
        <taxon>Actinomycetota</taxon>
        <taxon>Actinomycetes</taxon>
        <taxon>Micromonosporales</taxon>
        <taxon>Micromonosporaceae</taxon>
        <taxon>Actinoplanes</taxon>
    </lineage>
</organism>
<dbReference type="EMBL" id="PVMZ01000018">
    <property type="protein sequence ID" value="PRX16894.1"/>
    <property type="molecule type" value="Genomic_DNA"/>
</dbReference>
<dbReference type="AlphaFoldDB" id="A0A2T0K281"/>
<dbReference type="Pfam" id="PF13620">
    <property type="entry name" value="CarboxypepD_reg"/>
    <property type="match status" value="1"/>
</dbReference>
<feature type="region of interest" description="Disordered" evidence="1">
    <location>
        <begin position="87"/>
        <end position="106"/>
    </location>
</feature>
<keyword evidence="2" id="KW-0645">Protease</keyword>
<keyword evidence="2" id="KW-0378">Hydrolase</keyword>
<evidence type="ECO:0000313" key="3">
    <source>
        <dbReference type="Proteomes" id="UP000239415"/>
    </source>
</evidence>
<dbReference type="Proteomes" id="UP000239415">
    <property type="component" value="Unassembled WGS sequence"/>
</dbReference>
<accession>A0A2T0K281</accession>
<dbReference type="OrthoDB" id="3632511at2"/>
<keyword evidence="2" id="KW-0121">Carboxypeptidase</keyword>
<dbReference type="SUPFAM" id="SSF49478">
    <property type="entry name" value="Cna protein B-type domain"/>
    <property type="match status" value="1"/>
</dbReference>
<evidence type="ECO:0000313" key="2">
    <source>
        <dbReference type="EMBL" id="PRX16894.1"/>
    </source>
</evidence>
<sequence>MRRCRNGTSSPGFGELGIEGTLTTADGSAPVAGARLQITACSGTPGYLLPEAVTDESGHYRLEPLPAGRYRIGFYFADTGDQLWAPHKTRETAVSPAPGRPSPRAP</sequence>
<reference evidence="2 3" key="1">
    <citation type="submission" date="2018-03" db="EMBL/GenBank/DDBJ databases">
        <title>Genomic Encyclopedia of Archaeal and Bacterial Type Strains, Phase II (KMG-II): from individual species to whole genera.</title>
        <authorList>
            <person name="Goeker M."/>
        </authorList>
    </citation>
    <scope>NUCLEOTIDE SEQUENCE [LARGE SCALE GENOMIC DNA]</scope>
    <source>
        <strain evidence="2 3">DSM 43146</strain>
    </source>
</reference>
<dbReference type="Gene3D" id="2.60.40.1120">
    <property type="entry name" value="Carboxypeptidase-like, regulatory domain"/>
    <property type="match status" value="1"/>
</dbReference>
<comment type="caution">
    <text evidence="2">The sequence shown here is derived from an EMBL/GenBank/DDBJ whole genome shotgun (WGS) entry which is preliminary data.</text>
</comment>
<dbReference type="RefSeq" id="WP_106326572.1">
    <property type="nucleotide sequence ID" value="NZ_BOMO01000062.1"/>
</dbReference>
<evidence type="ECO:0000256" key="1">
    <source>
        <dbReference type="SAM" id="MobiDB-lite"/>
    </source>
</evidence>
<proteinExistence type="predicted"/>
<gene>
    <name evidence="2" type="ORF">CLV67_118225</name>
</gene>